<feature type="compositionally biased region" description="Polar residues" evidence="1">
    <location>
        <begin position="1571"/>
        <end position="1588"/>
    </location>
</feature>
<feature type="transmembrane region" description="Helical" evidence="2">
    <location>
        <begin position="1393"/>
        <end position="1416"/>
    </location>
</feature>
<evidence type="ECO:0000313" key="4">
    <source>
        <dbReference type="EMBL" id="MBF1664259.1"/>
    </source>
</evidence>
<dbReference type="RefSeq" id="WP_303975981.1">
    <property type="nucleotide sequence ID" value="NZ_JABZXR010000032.1"/>
</dbReference>
<dbReference type="EMBL" id="JABZXR010000032">
    <property type="protein sequence ID" value="MBF1664259.1"/>
    <property type="molecule type" value="Genomic_DNA"/>
</dbReference>
<protein>
    <submittedName>
        <fullName evidence="4">Uncharacterized protein</fullName>
    </submittedName>
</protein>
<proteinExistence type="predicted"/>
<keyword evidence="2" id="KW-0472">Membrane</keyword>
<reference evidence="4" key="1">
    <citation type="submission" date="2020-04" db="EMBL/GenBank/DDBJ databases">
        <title>Deep metagenomics examines the oral microbiome during advanced dental caries in children, revealing novel taxa and co-occurrences with host molecules.</title>
        <authorList>
            <person name="Baker J.L."/>
            <person name="Morton J.T."/>
            <person name="Dinis M."/>
            <person name="Alvarez R."/>
            <person name="Tran N.C."/>
            <person name="Knight R."/>
            <person name="Edlund A."/>
        </authorList>
    </citation>
    <scope>NUCLEOTIDE SEQUENCE</scope>
    <source>
        <strain evidence="4">JCVI_44_bin.2</strain>
    </source>
</reference>
<comment type="caution">
    <text evidence="4">The sequence shown here is derived from an EMBL/GenBank/DDBJ whole genome shotgun (WGS) entry which is preliminary data.</text>
</comment>
<feature type="transmembrane region" description="Helical" evidence="2">
    <location>
        <begin position="734"/>
        <end position="752"/>
    </location>
</feature>
<gene>
    <name evidence="4" type="ORF">HXO64_06890</name>
</gene>
<feature type="transmembrane region" description="Helical" evidence="2">
    <location>
        <begin position="1436"/>
        <end position="1455"/>
    </location>
</feature>
<feature type="compositionally biased region" description="Low complexity" evidence="1">
    <location>
        <begin position="1589"/>
        <end position="1601"/>
    </location>
</feature>
<feature type="compositionally biased region" description="Basic and acidic residues" evidence="1">
    <location>
        <begin position="1550"/>
        <end position="1568"/>
    </location>
</feature>
<keyword evidence="3" id="KW-0732">Signal</keyword>
<evidence type="ECO:0000256" key="3">
    <source>
        <dbReference type="SAM" id="SignalP"/>
    </source>
</evidence>
<evidence type="ECO:0000256" key="1">
    <source>
        <dbReference type="SAM" id="MobiDB-lite"/>
    </source>
</evidence>
<feature type="region of interest" description="Disordered" evidence="1">
    <location>
        <begin position="1519"/>
        <end position="1611"/>
    </location>
</feature>
<evidence type="ECO:0000313" key="5">
    <source>
        <dbReference type="Proteomes" id="UP000756427"/>
    </source>
</evidence>
<feature type="compositionally biased region" description="Polar residues" evidence="1">
    <location>
        <begin position="1534"/>
        <end position="1545"/>
    </location>
</feature>
<sequence>MQKIRSAMNAIARRIKKTAPRVVMFIMALVVTSGVIIAPAAFAADEKTPTGGNATSRTAAIINLAKNQKLSDTNASSLKPEELRILGTFASNFYVPFQSQFNYNGSIMQKDADARDATQKSVSSALQSTVGMSADSADSVAAYIIGNVWQGSVDLSFAYSDSDYWDQNASWTVNDSYPTDWRSFMRMVTGGDSTEESYRYFGSDDPARKAKWNALVYQVNGKTIPAFIWDPRGEKITPSTAALYQALAMTDLGNGYGSSLFDLSVADVNFSKSESDAYGEGIDATAATKALNDSALEQSTFSGKMAISPFGDIVYRGPNHTWVAIPASMNPSTWTKVDSSGTSYAPGAAFNTVSFQNLVLSNLSWQMRTPWEGTSTYDHGYAIDRIANSLNSADDTYRPLGAFFGKAQPGSASDTTANDGYFSDSWSDLKDKLEKQVKDKYKNAGLASDSGVHNMFGDNNQNTIPLMRTWTPLYQSENKFIKDEWVGAHKDKPVESIYVVNKMVVLDDIQAFKGDVPEDGMYQDAITAPSGGVFAKAGNLDKNTATNAWQKALDPASNLAQTAASMPKPTAVSLYASYVMAAFGDDKVNQKMGWKYNAALPTVKSDVKLEADPAQVKNEKADAITNYLYFFLSPNWEYTAYASQLITSKVSGLLIRWHDDMTGTQAISIVQGTTRYTGFAGYVSTPNLHDLSWTDTLIRVYNDHAVYLLLIILIILCVYTVMSMMSWKQALGSFAVFVVIALSIFPTINAVVNTANRFSNAVYSQKFTYWAVITHQTYATEIDKAAAGDDYSNYLQTVFNNSADMGTFVSDGTDGKANSISNRGGENILLKWQSPKKRTAVEYGKDLANATQNSPSLAKLLNSATQQAYGGETYLDDPNSTYLYRSYVDISNSSRYTYLGVAARGDGKATVNTDPATDNWPQGLKTSYKNYKADLDTYMGSGFANRPTGDSNPATLSYITPVLSSKIVADHFADLNKLDNLSYNDHVGIPGGAYQFSLGTYTQGKSAREQIKTANPAGYNPDDESYTDADYNGLGAFALASESPYYHFSWYTYDHGLSAKNSASGGYKDMILNKPNQGFFYNNASGENEDETADNDGELKDYLGMKELFTYTIPYLKAANNVVVEYDKRYSLKTYPNLPFEPGHDSEFRDDPENRQKYWQNVNVAQLANMHSAWVDQLYDASYAKQQTIRHNGKTYTITDPLDPASYPEERPMVFSPSEMNAYGLTKADLTSVESRIMSVLENSRKPFNEMLNYYSFQDSVLNSATSMLTTFEFNRAFSDTEFFGLKQGVQLYPQSYELKNFSYDSYLRLILSNSLQKDALEAGDYNFYKQVTQESSMTTSVMLIITDFLSIYVVPLLKYGTLLAIAVCALVFLLAAVFQATDGKLVSKACRAILRPLVMFLLITLGMTWFISLLMGDPVDGVTGQLSSSVRLGDPVFALLAICALNIIVSLLYFRTLRGVFKDIRHYATAAYNSVSGVFGSALSKIAAVGGIGAAMRQGFSNVVGGTVNAGQQVMQRSQDKKAQEAQAEAAATSTRQTKIQTAQAEAEMQEKLGRSDLADKIRRDALADTPQSSEKQTQSTASSINSKIKAGAKKLVGGKSSKGKGERGA</sequence>
<name>A0A930L5M0_9MICC</name>
<organism evidence="4 5">
    <name type="scientific">Rothia mucilaginosa</name>
    <dbReference type="NCBI Taxonomy" id="43675"/>
    <lineage>
        <taxon>Bacteria</taxon>
        <taxon>Bacillati</taxon>
        <taxon>Actinomycetota</taxon>
        <taxon>Actinomycetes</taxon>
        <taxon>Micrococcales</taxon>
        <taxon>Micrococcaceae</taxon>
        <taxon>Rothia</taxon>
    </lineage>
</organism>
<evidence type="ECO:0000256" key="2">
    <source>
        <dbReference type="SAM" id="Phobius"/>
    </source>
</evidence>
<keyword evidence="2" id="KW-0812">Transmembrane</keyword>
<accession>A0A930L5M0</accession>
<keyword evidence="2" id="KW-1133">Transmembrane helix</keyword>
<feature type="signal peptide" evidence="3">
    <location>
        <begin position="1"/>
        <end position="43"/>
    </location>
</feature>
<feature type="chain" id="PRO_5038094559" evidence="3">
    <location>
        <begin position="44"/>
        <end position="1611"/>
    </location>
</feature>
<dbReference type="Proteomes" id="UP000756427">
    <property type="component" value="Unassembled WGS sequence"/>
</dbReference>
<feature type="transmembrane region" description="Helical" evidence="2">
    <location>
        <begin position="1360"/>
        <end position="1381"/>
    </location>
</feature>
<feature type="transmembrane region" description="Helical" evidence="2">
    <location>
        <begin position="704"/>
        <end position="722"/>
    </location>
</feature>